<dbReference type="SUPFAM" id="SSF48264">
    <property type="entry name" value="Cytochrome P450"/>
    <property type="match status" value="1"/>
</dbReference>
<keyword evidence="4 10" id="KW-0863">Zinc-finger</keyword>
<dbReference type="FunFam" id="3.30.160.60:FF:000100">
    <property type="entry name" value="Zinc finger 45-like"/>
    <property type="match status" value="1"/>
</dbReference>
<evidence type="ECO:0000259" key="13">
    <source>
        <dbReference type="PROSITE" id="PS50157"/>
    </source>
</evidence>
<evidence type="ECO:0000256" key="6">
    <source>
        <dbReference type="ARBA" id="ARBA00023002"/>
    </source>
</evidence>
<dbReference type="Gene3D" id="1.10.630.10">
    <property type="entry name" value="Cytochrome P450"/>
    <property type="match status" value="1"/>
</dbReference>
<dbReference type="SMART" id="SM00355">
    <property type="entry name" value="ZnF_C2H2"/>
    <property type="match status" value="2"/>
</dbReference>
<comment type="similarity">
    <text evidence="1">Belongs to the cytochrome P450 family.</text>
</comment>
<feature type="domain" description="C2H2-type" evidence="13">
    <location>
        <begin position="524"/>
        <end position="552"/>
    </location>
</feature>
<dbReference type="GO" id="GO:0020037">
    <property type="term" value="F:heme binding"/>
    <property type="evidence" value="ECO:0007669"/>
    <property type="project" value="InterPro"/>
</dbReference>
<dbReference type="Pfam" id="PF04082">
    <property type="entry name" value="Fungal_trans"/>
    <property type="match status" value="1"/>
</dbReference>
<evidence type="ECO:0000256" key="2">
    <source>
        <dbReference type="ARBA" id="ARBA00022723"/>
    </source>
</evidence>
<dbReference type="GeneID" id="70225368"/>
<dbReference type="GO" id="GO:0016705">
    <property type="term" value="F:oxidoreductase activity, acting on paired donors, with incorporation or reduction of molecular oxygen"/>
    <property type="evidence" value="ECO:0007669"/>
    <property type="project" value="InterPro"/>
</dbReference>
<dbReference type="GO" id="GO:0006351">
    <property type="term" value="P:DNA-templated transcription"/>
    <property type="evidence" value="ECO:0007669"/>
    <property type="project" value="InterPro"/>
</dbReference>
<dbReference type="PANTHER" id="PTHR46300">
    <property type="entry name" value="P450, PUTATIVE (EUROFUNG)-RELATED-RELATED"/>
    <property type="match status" value="1"/>
</dbReference>
<protein>
    <recommendedName>
        <fullName evidence="13">C2H2-type domain-containing protein</fullName>
    </recommendedName>
</protein>
<gene>
    <name evidence="14" type="ORF">BKA55DRAFT_592573</name>
</gene>
<dbReference type="InterPro" id="IPR007219">
    <property type="entry name" value="XnlR_reg_dom"/>
</dbReference>
<keyword evidence="8" id="KW-0503">Monooxygenase</keyword>
<evidence type="ECO:0000313" key="15">
    <source>
        <dbReference type="Proteomes" id="UP000720189"/>
    </source>
</evidence>
<dbReference type="InterPro" id="IPR013087">
    <property type="entry name" value="Znf_C2H2_type"/>
</dbReference>
<dbReference type="Gene3D" id="3.30.160.60">
    <property type="entry name" value="Classic Zinc Finger"/>
    <property type="match status" value="2"/>
</dbReference>
<evidence type="ECO:0000256" key="1">
    <source>
        <dbReference type="ARBA" id="ARBA00010617"/>
    </source>
</evidence>
<dbReference type="GO" id="GO:0003677">
    <property type="term" value="F:DNA binding"/>
    <property type="evidence" value="ECO:0007669"/>
    <property type="project" value="InterPro"/>
</dbReference>
<evidence type="ECO:0000256" key="7">
    <source>
        <dbReference type="ARBA" id="ARBA00023004"/>
    </source>
</evidence>
<name>A0A9P9HCN4_FUSRE</name>
<feature type="transmembrane region" description="Helical" evidence="12">
    <location>
        <begin position="6"/>
        <end position="23"/>
    </location>
</feature>
<dbReference type="InterPro" id="IPR036236">
    <property type="entry name" value="Znf_C2H2_sf"/>
</dbReference>
<dbReference type="RefSeq" id="XP_046050759.1">
    <property type="nucleotide sequence ID" value="XM_046195414.1"/>
</dbReference>
<dbReference type="GO" id="GO:0005506">
    <property type="term" value="F:iron ion binding"/>
    <property type="evidence" value="ECO:0007669"/>
    <property type="project" value="InterPro"/>
</dbReference>
<evidence type="ECO:0000256" key="8">
    <source>
        <dbReference type="ARBA" id="ARBA00023033"/>
    </source>
</evidence>
<dbReference type="PANTHER" id="PTHR46300:SF2">
    <property type="entry name" value="CYTOCHROME P450 MONOOXYGENASE ALNH-RELATED"/>
    <property type="match status" value="1"/>
</dbReference>
<evidence type="ECO:0000256" key="9">
    <source>
        <dbReference type="ARBA" id="ARBA00023242"/>
    </source>
</evidence>
<dbReference type="GO" id="GO:0008270">
    <property type="term" value="F:zinc ion binding"/>
    <property type="evidence" value="ECO:0007669"/>
    <property type="project" value="UniProtKB-KW"/>
</dbReference>
<accession>A0A9P9HCN4</accession>
<feature type="compositionally biased region" description="Basic and acidic residues" evidence="11">
    <location>
        <begin position="597"/>
        <end position="608"/>
    </location>
</feature>
<keyword evidence="12" id="KW-0472">Membrane</keyword>
<dbReference type="InterPro" id="IPR002401">
    <property type="entry name" value="Cyt_P450_E_grp-I"/>
</dbReference>
<dbReference type="PROSITE" id="PS00028">
    <property type="entry name" value="ZINC_FINGER_C2H2_1"/>
    <property type="match status" value="2"/>
</dbReference>
<dbReference type="PROSITE" id="PS50157">
    <property type="entry name" value="ZINC_FINGER_C2H2_2"/>
    <property type="match status" value="2"/>
</dbReference>
<dbReference type="InterPro" id="IPR050364">
    <property type="entry name" value="Cytochrome_P450_fung"/>
</dbReference>
<reference evidence="14" key="1">
    <citation type="journal article" date="2021" name="Nat. Commun.">
        <title>Genetic determinants of endophytism in the Arabidopsis root mycobiome.</title>
        <authorList>
            <person name="Mesny F."/>
            <person name="Miyauchi S."/>
            <person name="Thiergart T."/>
            <person name="Pickel B."/>
            <person name="Atanasova L."/>
            <person name="Karlsson M."/>
            <person name="Huettel B."/>
            <person name="Barry K.W."/>
            <person name="Haridas S."/>
            <person name="Chen C."/>
            <person name="Bauer D."/>
            <person name="Andreopoulos W."/>
            <person name="Pangilinan J."/>
            <person name="LaButti K."/>
            <person name="Riley R."/>
            <person name="Lipzen A."/>
            <person name="Clum A."/>
            <person name="Drula E."/>
            <person name="Henrissat B."/>
            <person name="Kohler A."/>
            <person name="Grigoriev I.V."/>
            <person name="Martin F.M."/>
            <person name="Hacquard S."/>
        </authorList>
    </citation>
    <scope>NUCLEOTIDE SEQUENCE</scope>
    <source>
        <strain evidence="14">MPI-CAGE-AT-0023</strain>
    </source>
</reference>
<evidence type="ECO:0000256" key="3">
    <source>
        <dbReference type="ARBA" id="ARBA00022737"/>
    </source>
</evidence>
<dbReference type="Pfam" id="PF00067">
    <property type="entry name" value="p450"/>
    <property type="match status" value="1"/>
</dbReference>
<dbReference type="CDD" id="cd12148">
    <property type="entry name" value="fungal_TF_MHR"/>
    <property type="match status" value="1"/>
</dbReference>
<dbReference type="EMBL" id="JAGMUX010000006">
    <property type="protein sequence ID" value="KAH7255190.1"/>
    <property type="molecule type" value="Genomic_DNA"/>
</dbReference>
<feature type="compositionally biased region" description="Basic and acidic residues" evidence="11">
    <location>
        <begin position="554"/>
        <end position="568"/>
    </location>
</feature>
<evidence type="ECO:0000256" key="5">
    <source>
        <dbReference type="ARBA" id="ARBA00022833"/>
    </source>
</evidence>
<keyword evidence="7" id="KW-0408">Iron</keyword>
<dbReference type="GO" id="GO:0004497">
    <property type="term" value="F:monooxygenase activity"/>
    <property type="evidence" value="ECO:0007669"/>
    <property type="project" value="UniProtKB-KW"/>
</dbReference>
<dbReference type="Proteomes" id="UP000720189">
    <property type="component" value="Unassembled WGS sequence"/>
</dbReference>
<keyword evidence="9" id="KW-0539">Nucleus</keyword>
<sequence>MASSTFIYGLVGATAALALYWLLQIGKRDPRMPPGPPTVPILGNMHIIPTTGLGKKFMEWSLQYGKIFSLKIGSGNIIVICDRKAVHELLDKKGSIYSDRPPNIVPLFITRGDHMTMECQSPSWREKRTVVTRNLNPKSLDEKHFRVQETEAVILMNRLLDDPSNFYSYSRLYASSVAAILAWGFRATTLDSFWYKDVSAMIEKWLEAIEPGATPPVDLIPWLWYIPGKWKSRVYKMRDHMDKVWSQARTMVDDRRSRGDRRECMIDMKLDEYDKNGWPMSQHAFNNLFGELMEAGADTTANQILTLILALAKYPQFQEKARVEIDAVCGTERAPVFSDFQKMPYVNAIVKEGLRWRPTSDLGLPHTVTKDDYYDGMLIPKGSTIFVGVWAMHHDKDYYGSHDTFDPDRYLSHTKLANEYAVGPDYEKRDKSVPSDTNHVANIFLHITTDMVLGDVSALGFIWPSGFSEPIDPVTKKAQPLDPDAYTSANLPNIMKGCSYCHRTFHKTEHLLRHERSHTGEKPYRCDTCGRGYARSDVLLRHVRYFHPNSDTSQSERRRSDVSANDKSRQRRQSVLADSINVCSIPATEPEQGSEVEIDHQKEQEQNHRRNHGHQQQEDNSITVDNPMAQFSTSDLDALATVSMLQALHEQPTESAKLALEDSFDTDRPPTNQSPAVGHHESELSPMSFSHHMVETTLETATPTLFTANAEFLSPGVSLSTRANVFHSQNAVSSATWGATEASLTSMSNTDLLHYAGALELLQPNLSHLDFLDFSLGETSPGIRGSQASSNSVDPVSSIPLERFARVAALWPRNRTHSASQIASKVWADVVNYRGDGIFTDISISESSPSSTIGTENESRWGMDEEKRQDLIREFGSPGSSVDFLPARLLNLGLTIAFRQPHSLVPFIHQPTFSAKSASNSVVFSLCLLGLVILDSSYVKPFTQHYLPAATEKCCSQLATPSFGPEGSAQLVERLASAALLLMAWSISAPHLVQMSGLLMPRASSFSIDNLLKQANSARHGQDPTQSDDWAWKAWARTESFKRLISTLIMIDAWWASRLSTEPLICTSVVQLEMSTSIDLYRSSSAKSWRSCRNAGTSATTEPVIIRMHAPSITLTSLQETTPIGMTGLLSVIWARILQHQHQSRGLRLPDDGNGEDTTTSVDASTETGSNMLRVLGDIYTNYSRFLRYRNPNCIAQWHFLNLNLLANLEIFEMASGRNGAESAYAALQEIANWSHSQYARRACLHAAGIYVAMSRRRANDGVMLHSDMSLFTAALVLGLYVFMMKPNDVHTNADTESFELLNDIDWTTLCDPMSIVDNVGDNTARQFIHNGGIISFSGTVCEAGYNAAKMILLEFASLLEEVGKWNAKELCHILRIMSDSLIEVDDRLGGE</sequence>
<feature type="region of interest" description="Disordered" evidence="11">
    <location>
        <begin position="1145"/>
        <end position="1166"/>
    </location>
</feature>
<dbReference type="InterPro" id="IPR036396">
    <property type="entry name" value="Cyt_P450_sf"/>
</dbReference>
<feature type="region of interest" description="Disordered" evidence="11">
    <location>
        <begin position="663"/>
        <end position="682"/>
    </location>
</feature>
<evidence type="ECO:0000256" key="10">
    <source>
        <dbReference type="PROSITE-ProRule" id="PRU00042"/>
    </source>
</evidence>
<evidence type="ECO:0000313" key="14">
    <source>
        <dbReference type="EMBL" id="KAH7255190.1"/>
    </source>
</evidence>
<keyword evidence="2" id="KW-0479">Metal-binding</keyword>
<dbReference type="OrthoDB" id="10018191at2759"/>
<proteinExistence type="inferred from homology"/>
<keyword evidence="6" id="KW-0560">Oxidoreductase</keyword>
<feature type="region of interest" description="Disordered" evidence="11">
    <location>
        <begin position="548"/>
        <end position="622"/>
    </location>
</feature>
<dbReference type="InterPro" id="IPR001128">
    <property type="entry name" value="Cyt_P450"/>
</dbReference>
<feature type="domain" description="C2H2-type" evidence="13">
    <location>
        <begin position="496"/>
        <end position="523"/>
    </location>
</feature>
<keyword evidence="15" id="KW-1185">Reference proteome</keyword>
<comment type="caution">
    <text evidence="14">The sequence shown here is derived from an EMBL/GenBank/DDBJ whole genome shotgun (WGS) entry which is preliminary data.</text>
</comment>
<keyword evidence="5" id="KW-0862">Zinc</keyword>
<evidence type="ECO:0000256" key="11">
    <source>
        <dbReference type="SAM" id="MobiDB-lite"/>
    </source>
</evidence>
<dbReference type="PRINTS" id="PR00463">
    <property type="entry name" value="EP450I"/>
</dbReference>
<feature type="compositionally biased region" description="Polar residues" evidence="11">
    <location>
        <begin position="1156"/>
        <end position="1166"/>
    </location>
</feature>
<evidence type="ECO:0000256" key="4">
    <source>
        <dbReference type="ARBA" id="ARBA00022771"/>
    </source>
</evidence>
<keyword evidence="12" id="KW-1133">Transmembrane helix</keyword>
<keyword evidence="12" id="KW-0812">Transmembrane</keyword>
<evidence type="ECO:0000256" key="12">
    <source>
        <dbReference type="SAM" id="Phobius"/>
    </source>
</evidence>
<dbReference type="SUPFAM" id="SSF57667">
    <property type="entry name" value="beta-beta-alpha zinc fingers"/>
    <property type="match status" value="1"/>
</dbReference>
<keyword evidence="3" id="KW-0677">Repeat</keyword>
<organism evidence="14 15">
    <name type="scientific">Fusarium redolens</name>
    <dbReference type="NCBI Taxonomy" id="48865"/>
    <lineage>
        <taxon>Eukaryota</taxon>
        <taxon>Fungi</taxon>
        <taxon>Dikarya</taxon>
        <taxon>Ascomycota</taxon>
        <taxon>Pezizomycotina</taxon>
        <taxon>Sordariomycetes</taxon>
        <taxon>Hypocreomycetidae</taxon>
        <taxon>Hypocreales</taxon>
        <taxon>Nectriaceae</taxon>
        <taxon>Fusarium</taxon>
        <taxon>Fusarium redolens species complex</taxon>
    </lineage>
</organism>